<organism evidence="4">
    <name type="scientific">Caenorhabditis brenneri</name>
    <name type="common">Nematode worm</name>
    <dbReference type="NCBI Taxonomy" id="135651"/>
    <lineage>
        <taxon>Eukaryota</taxon>
        <taxon>Metazoa</taxon>
        <taxon>Ecdysozoa</taxon>
        <taxon>Nematoda</taxon>
        <taxon>Chromadorea</taxon>
        <taxon>Rhabditida</taxon>
        <taxon>Rhabditina</taxon>
        <taxon>Rhabditomorpha</taxon>
        <taxon>Rhabditoidea</taxon>
        <taxon>Rhabditidae</taxon>
        <taxon>Peloderinae</taxon>
        <taxon>Caenorhabditis</taxon>
    </lineage>
</organism>
<feature type="domain" description="T20D4.11-like" evidence="2">
    <location>
        <begin position="363"/>
        <end position="505"/>
    </location>
</feature>
<evidence type="ECO:0000256" key="1">
    <source>
        <dbReference type="SAM" id="Phobius"/>
    </source>
</evidence>
<name>G0MJS3_CAEBE</name>
<dbReference type="EMBL" id="GL379797">
    <property type="protein sequence ID" value="EGT32305.1"/>
    <property type="molecule type" value="Genomic_DNA"/>
</dbReference>
<keyword evidence="4" id="KW-1185">Reference proteome</keyword>
<proteinExistence type="predicted"/>
<dbReference type="OMA" id="MARICIY"/>
<dbReference type="eggNOG" id="ENOG502TFRE">
    <property type="taxonomic scope" value="Eukaryota"/>
</dbReference>
<protein>
    <recommendedName>
        <fullName evidence="2">T20D4.11-like domain-containing protein</fullName>
    </recommendedName>
</protein>
<dbReference type="Proteomes" id="UP000008068">
    <property type="component" value="Unassembled WGS sequence"/>
</dbReference>
<gene>
    <name evidence="3" type="ORF">CAEBREN_23730</name>
</gene>
<reference evidence="4" key="1">
    <citation type="submission" date="2011-07" db="EMBL/GenBank/DDBJ databases">
        <authorList>
            <consortium name="Caenorhabditis brenneri Sequencing and Analysis Consortium"/>
            <person name="Wilson R.K."/>
        </authorList>
    </citation>
    <scope>NUCLEOTIDE SEQUENCE [LARGE SCALE GENOMIC DNA]</scope>
    <source>
        <strain evidence="4">PB2801</strain>
    </source>
</reference>
<sequence>MSIGLVIVASGNRNYKPVHSSDGKPAEPPKIEELWPFGVILVAFLIVWYFARKRNDSPNTKPLPKTFRYLKQSTNTSRFEHEDTVVLCSKTPRSRCSLLPKWNSGLQAILDKHYGRKIGGSSNFKIPDGALAISIPRKYFKCGKEPTDFEPRDQKSGEYSYEMYRNNLQITWFKCGNTKYLAGFCIYLFGFPYTFNEFWINKAFKEGSTYKPFQWKDLEIRKTWCKYWNRWILITNNQLGEIDKFVFNDKENAVERVKCSDCIWDEEQQAIEEQPVISSVKNQKIPLNALKSLKVEFCEIEKKPIMIGNDQFGVIKHFKWNPGNGRFEVKHCKSCEEAAKERFDAMNDEPPTYEFLELIDLTLLEMIETTNTHPTDHQQMKMYLEDCEHFLSCDQSYQCQNNTKYSEDIKNHKTKCTANIFILKEFRDCEAKLRAANSTCYQDYNPFSTDDMIARMVKEEKEDCGKFFMEDDCMIKETMKMCGKKQGARYQKELRNLAKAFKICDNK</sequence>
<dbReference type="OrthoDB" id="5783589at2759"/>
<dbReference type="PANTHER" id="PTHR21453">
    <property type="entry name" value="DUF19 DOMAIN-CONTAINING PROTEIN-RELATED-RELATED"/>
    <property type="match status" value="1"/>
</dbReference>
<dbReference type="Pfam" id="PF01579">
    <property type="entry name" value="DUF19"/>
    <property type="match status" value="1"/>
</dbReference>
<evidence type="ECO:0000259" key="2">
    <source>
        <dbReference type="Pfam" id="PF01579"/>
    </source>
</evidence>
<evidence type="ECO:0000313" key="4">
    <source>
        <dbReference type="Proteomes" id="UP000008068"/>
    </source>
</evidence>
<evidence type="ECO:0000313" key="3">
    <source>
        <dbReference type="EMBL" id="EGT32305.1"/>
    </source>
</evidence>
<keyword evidence="1" id="KW-0472">Membrane</keyword>
<accession>G0MJS3</accession>
<keyword evidence="1" id="KW-1133">Transmembrane helix</keyword>
<dbReference type="HOGENOM" id="CLU_537741_0_0_1"/>
<dbReference type="InParanoid" id="G0MJS3"/>
<dbReference type="AlphaFoldDB" id="G0MJS3"/>
<feature type="transmembrane region" description="Helical" evidence="1">
    <location>
        <begin position="34"/>
        <end position="51"/>
    </location>
</feature>
<dbReference type="InterPro" id="IPR002542">
    <property type="entry name" value="T20D4.11-like_dom"/>
</dbReference>
<keyword evidence="1" id="KW-0812">Transmembrane</keyword>